<dbReference type="Gene3D" id="3.30.450.20">
    <property type="entry name" value="PAS domain"/>
    <property type="match status" value="1"/>
</dbReference>
<feature type="domain" description="PAS fold-4" evidence="1">
    <location>
        <begin position="32"/>
        <end position="138"/>
    </location>
</feature>
<reference evidence="2 3" key="1">
    <citation type="submission" date="2021-08" db="EMBL/GenBank/DDBJ databases">
        <title>Comparative Genomics Analysis of the Genus Qipengyuania Reveals Extensive Genetic Diversity and Metabolic Versatility, Including the Description of Fifteen Novel Species.</title>
        <authorList>
            <person name="Liu Y."/>
        </authorList>
    </citation>
    <scope>NUCLEOTIDE SEQUENCE [LARGE SCALE GENOMIC DNA]</scope>
    <source>
        <strain evidence="2 3">YG27</strain>
    </source>
</reference>
<dbReference type="InterPro" id="IPR035965">
    <property type="entry name" value="PAS-like_dom_sf"/>
</dbReference>
<proteinExistence type="predicted"/>
<sequence>MTAMSHNSIDSRAISTVEAVGLSGSELAIAMLAQSKDCIKIFSVDGHLEFMNCNGLNAMEIDQLGWVIGKFWWDLWPSALLTLVKEHFYDAVQGGVVNFEAECPTAKGSRRLWAVNLRPLCAQTGQVVSILCTSQDITSGGEQLNHR</sequence>
<organism evidence="2 3">
    <name type="scientific">Qipengyuania mesophila</name>
    <dbReference type="NCBI Taxonomy" id="2867246"/>
    <lineage>
        <taxon>Bacteria</taxon>
        <taxon>Pseudomonadati</taxon>
        <taxon>Pseudomonadota</taxon>
        <taxon>Alphaproteobacteria</taxon>
        <taxon>Sphingomonadales</taxon>
        <taxon>Erythrobacteraceae</taxon>
        <taxon>Qipengyuania</taxon>
    </lineage>
</organism>
<evidence type="ECO:0000259" key="1">
    <source>
        <dbReference type="Pfam" id="PF08448"/>
    </source>
</evidence>
<gene>
    <name evidence="2" type="ORF">K3181_12090</name>
</gene>
<dbReference type="RefSeq" id="WP_221603349.1">
    <property type="nucleotide sequence ID" value="NZ_JAIGNU010000002.1"/>
</dbReference>
<dbReference type="EMBL" id="JAIGNU010000002">
    <property type="protein sequence ID" value="MBX7502183.1"/>
    <property type="molecule type" value="Genomic_DNA"/>
</dbReference>
<accession>A0ABS7JX89</accession>
<evidence type="ECO:0000313" key="2">
    <source>
        <dbReference type="EMBL" id="MBX7502183.1"/>
    </source>
</evidence>
<dbReference type="Pfam" id="PF08448">
    <property type="entry name" value="PAS_4"/>
    <property type="match status" value="1"/>
</dbReference>
<keyword evidence="3" id="KW-1185">Reference proteome</keyword>
<dbReference type="InterPro" id="IPR013656">
    <property type="entry name" value="PAS_4"/>
</dbReference>
<dbReference type="SUPFAM" id="SSF55785">
    <property type="entry name" value="PYP-like sensor domain (PAS domain)"/>
    <property type="match status" value="1"/>
</dbReference>
<evidence type="ECO:0000313" key="3">
    <source>
        <dbReference type="Proteomes" id="UP000782554"/>
    </source>
</evidence>
<protein>
    <submittedName>
        <fullName evidence="2">PAS domain-containing protein</fullName>
    </submittedName>
</protein>
<name>A0ABS7JX89_9SPHN</name>
<comment type="caution">
    <text evidence="2">The sequence shown here is derived from an EMBL/GenBank/DDBJ whole genome shotgun (WGS) entry which is preliminary data.</text>
</comment>
<dbReference type="Proteomes" id="UP000782554">
    <property type="component" value="Unassembled WGS sequence"/>
</dbReference>